<feature type="compositionally biased region" description="Polar residues" evidence="14">
    <location>
        <begin position="110"/>
        <end position="126"/>
    </location>
</feature>
<keyword evidence="7" id="KW-0493">Microtubule</keyword>
<evidence type="ECO:0000256" key="8">
    <source>
        <dbReference type="ARBA" id="ARBA00022776"/>
    </source>
</evidence>
<evidence type="ECO:0000256" key="9">
    <source>
        <dbReference type="ARBA" id="ARBA00022838"/>
    </source>
</evidence>
<comment type="similarity">
    <text evidence="3">Belongs to the SKA2 family.</text>
</comment>
<keyword evidence="10" id="KW-0206">Cytoskeleton</keyword>
<reference evidence="16 17" key="1">
    <citation type="journal article" date="2007" name="Nature">
        <title>Genome of the marsupial Monodelphis domestica reveals innovation in non-coding sequences.</title>
        <authorList>
            <person name="Mikkelsen T.S."/>
            <person name="Wakefield M.J."/>
            <person name="Aken B."/>
            <person name="Amemiya C.T."/>
            <person name="Chang J.L."/>
            <person name="Duke S."/>
            <person name="Garber M."/>
            <person name="Gentles A.J."/>
            <person name="Goodstadt L."/>
            <person name="Heger A."/>
            <person name="Jurka J."/>
            <person name="Kamal M."/>
            <person name="Mauceli E."/>
            <person name="Searle S.M."/>
            <person name="Sharpe T."/>
            <person name="Baker M.L."/>
            <person name="Batzer M.A."/>
            <person name="Benos P.V."/>
            <person name="Belov K."/>
            <person name="Clamp M."/>
            <person name="Cook A."/>
            <person name="Cuff J."/>
            <person name="Das R."/>
            <person name="Davidow L."/>
            <person name="Deakin J.E."/>
            <person name="Fazzari M.J."/>
            <person name="Glass J.L."/>
            <person name="Grabherr M."/>
            <person name="Greally J.M."/>
            <person name="Gu W."/>
            <person name="Hore T.A."/>
            <person name="Huttley G.A."/>
            <person name="Kleber M."/>
            <person name="Jirtle R.L."/>
            <person name="Koina E."/>
            <person name="Lee J.T."/>
            <person name="Mahony S."/>
            <person name="Marra M.A."/>
            <person name="Miller R.D."/>
            <person name="Nicholls R.D."/>
            <person name="Oda M."/>
            <person name="Papenfuss A.T."/>
            <person name="Parra Z.E."/>
            <person name="Pollock D.D."/>
            <person name="Ray D.A."/>
            <person name="Schein J.E."/>
            <person name="Speed T.P."/>
            <person name="Thompson K."/>
            <person name="VandeBerg J.L."/>
            <person name="Wade C.M."/>
            <person name="Walker J.A."/>
            <person name="Waters P.D."/>
            <person name="Webber C."/>
            <person name="Weidman J.R."/>
            <person name="Xie X."/>
            <person name="Zody M.C."/>
            <person name="Baldwin J."/>
            <person name="Abdouelleil A."/>
            <person name="Abdulkadir J."/>
            <person name="Abebe A."/>
            <person name="Abera B."/>
            <person name="Abreu J."/>
            <person name="Acer S.C."/>
            <person name="Aftuck L."/>
            <person name="Alexander A."/>
            <person name="An P."/>
            <person name="Anderson E."/>
            <person name="Anderson S."/>
            <person name="Arachi H."/>
            <person name="Azer M."/>
            <person name="Bachantsang P."/>
            <person name="Barry A."/>
            <person name="Bayul T."/>
            <person name="Berlin A."/>
            <person name="Bessette D."/>
            <person name="Bloom T."/>
            <person name="Bloom T."/>
            <person name="Boguslavskiy L."/>
            <person name="Bonnet C."/>
            <person name="Boukhgalter B."/>
            <person name="Bourzgui I."/>
            <person name="Brown A."/>
            <person name="Cahill P."/>
            <person name="Channer S."/>
            <person name="Cheshatsang Y."/>
            <person name="Chuda L."/>
            <person name="Citroen M."/>
            <person name="Collymore A."/>
            <person name="Cooke P."/>
            <person name="Costello M."/>
            <person name="D'Aco K."/>
            <person name="Daza R."/>
            <person name="De Haan G."/>
            <person name="DeGray S."/>
            <person name="DeMaso C."/>
            <person name="Dhargay N."/>
            <person name="Dooley K."/>
            <person name="Dooley E."/>
            <person name="Doricent M."/>
            <person name="Dorje P."/>
            <person name="Dorjee K."/>
            <person name="Dupes A."/>
            <person name="Elong R."/>
            <person name="Falk J."/>
            <person name="Farina A."/>
            <person name="Faro S."/>
            <person name="Ferguson D."/>
            <person name="Fisher S."/>
            <person name="Foley C.D."/>
            <person name="Franke A."/>
            <person name="Friedrich D."/>
            <person name="Gadbois L."/>
            <person name="Gearin G."/>
            <person name="Gearin C.R."/>
            <person name="Giannoukos G."/>
            <person name="Goode T."/>
            <person name="Graham J."/>
            <person name="Grandbois E."/>
            <person name="Grewal S."/>
            <person name="Gyaltsen K."/>
            <person name="Hafez N."/>
            <person name="Hagos B."/>
            <person name="Hall J."/>
            <person name="Henson C."/>
            <person name="Hollinger A."/>
            <person name="Honan T."/>
            <person name="Huard M.D."/>
            <person name="Hughes L."/>
            <person name="Hurhula B."/>
            <person name="Husby M.E."/>
            <person name="Kamat A."/>
            <person name="Kanga B."/>
            <person name="Kashin S."/>
            <person name="Khazanovich D."/>
            <person name="Kisner P."/>
            <person name="Lance K."/>
            <person name="Lara M."/>
            <person name="Lee W."/>
            <person name="Lennon N."/>
            <person name="Letendre F."/>
            <person name="LeVine R."/>
            <person name="Lipovsky A."/>
            <person name="Liu X."/>
            <person name="Liu J."/>
            <person name="Liu S."/>
            <person name="Lokyitsang T."/>
            <person name="Lokyitsang Y."/>
            <person name="Lubonja R."/>
            <person name="Lui A."/>
            <person name="MacDonald P."/>
            <person name="Magnisalis V."/>
            <person name="Maru K."/>
            <person name="Matthews C."/>
            <person name="McCusker W."/>
            <person name="McDonough S."/>
            <person name="Mehta T."/>
            <person name="Meldrim J."/>
            <person name="Meneus L."/>
            <person name="Mihai O."/>
            <person name="Mihalev A."/>
            <person name="Mihova T."/>
            <person name="Mittelman R."/>
            <person name="Mlenga V."/>
            <person name="Montmayeur A."/>
            <person name="Mulrain L."/>
            <person name="Navidi A."/>
            <person name="Naylor J."/>
            <person name="Negash T."/>
            <person name="Nguyen T."/>
            <person name="Nguyen N."/>
            <person name="Nicol R."/>
            <person name="Norbu C."/>
            <person name="Norbu N."/>
            <person name="Novod N."/>
            <person name="O'Neill B."/>
            <person name="Osman S."/>
            <person name="Markiewicz E."/>
            <person name="Oyono O.L."/>
            <person name="Patti C."/>
            <person name="Phunkhang P."/>
            <person name="Pierre F."/>
            <person name="Priest M."/>
            <person name="Raghuraman S."/>
            <person name="Rege F."/>
            <person name="Reyes R."/>
            <person name="Rise C."/>
            <person name="Rogov P."/>
            <person name="Ross K."/>
            <person name="Ryan E."/>
            <person name="Settipalli S."/>
            <person name="Shea T."/>
            <person name="Sherpa N."/>
            <person name="Shi L."/>
            <person name="Shih D."/>
            <person name="Sparrow T."/>
            <person name="Spaulding J."/>
            <person name="Stalker J."/>
            <person name="Stange-Thomann N."/>
            <person name="Stavropoulos S."/>
            <person name="Stone C."/>
            <person name="Strader C."/>
            <person name="Tesfaye S."/>
            <person name="Thomson T."/>
            <person name="Thoulutsang Y."/>
            <person name="Thoulutsang D."/>
            <person name="Topham K."/>
            <person name="Topping I."/>
            <person name="Tsamla T."/>
            <person name="Vassiliev H."/>
            <person name="Vo A."/>
            <person name="Wangchuk T."/>
            <person name="Wangdi T."/>
            <person name="Weiand M."/>
            <person name="Wilkinson J."/>
            <person name="Wilson A."/>
            <person name="Yadav S."/>
            <person name="Young G."/>
            <person name="Yu Q."/>
            <person name="Zembek L."/>
            <person name="Zhong D."/>
            <person name="Zimmer A."/>
            <person name="Zwirko Z."/>
            <person name="Jaffe D.B."/>
            <person name="Alvarez P."/>
            <person name="Brockman W."/>
            <person name="Butler J."/>
            <person name="Chin C."/>
            <person name="Gnerre S."/>
            <person name="MacCallum I."/>
            <person name="Graves J.A."/>
            <person name="Ponting C.P."/>
            <person name="Breen M."/>
            <person name="Samollow P.B."/>
            <person name="Lander E.S."/>
            <person name="Lindblad-Toh K."/>
        </authorList>
    </citation>
    <scope>NUCLEOTIDE SEQUENCE [LARGE SCALE GENOMIC DNA]</scope>
</reference>
<sequence length="135" mass="15415">MEAAVTKLEVMFQKAESDLDYIQHKLEFEVEKNLPDNSSGEENPLTLLKEFSMMKSRYKTLCAQLEQVAVEQKESMNCIRATLNNTMKMVQQLEQQADLELSPLTKEEQTAVQQLQSHSTCQTSEGSDLHKTTLM</sequence>
<keyword evidence="17" id="KW-1185">Reference proteome</keyword>
<keyword evidence="12" id="KW-0137">Centromere</keyword>
<dbReference type="InParanoid" id="F6ZDE6"/>
<dbReference type="Gene3D" id="6.10.250.1380">
    <property type="match status" value="1"/>
</dbReference>
<evidence type="ECO:0000256" key="5">
    <source>
        <dbReference type="ARBA" id="ARBA00022490"/>
    </source>
</evidence>
<evidence type="ECO:0000259" key="15">
    <source>
        <dbReference type="Pfam" id="PF16740"/>
    </source>
</evidence>
<keyword evidence="4" id="KW-0158">Chromosome</keyword>
<name>F6ZDE6_MONDO</name>
<evidence type="ECO:0000256" key="7">
    <source>
        <dbReference type="ARBA" id="ARBA00022701"/>
    </source>
</evidence>
<proteinExistence type="inferred from homology"/>
<evidence type="ECO:0000313" key="17">
    <source>
        <dbReference type="Proteomes" id="UP000002280"/>
    </source>
</evidence>
<keyword evidence="8" id="KW-0498">Mitosis</keyword>
<dbReference type="GeneTree" id="ENSGT00390000009588"/>
<dbReference type="GO" id="GO:0000278">
    <property type="term" value="P:mitotic cell cycle"/>
    <property type="evidence" value="ECO:0000318"/>
    <property type="project" value="GO_Central"/>
</dbReference>
<dbReference type="PANTHER" id="PTHR32017:SF3">
    <property type="entry name" value="SPINDLE AND KINETOCHORE-ASSOCIATED PROTEIN 2"/>
    <property type="match status" value="1"/>
</dbReference>
<dbReference type="GO" id="GO:0051301">
    <property type="term" value="P:cell division"/>
    <property type="evidence" value="ECO:0007669"/>
    <property type="project" value="UniProtKB-KW"/>
</dbReference>
<evidence type="ECO:0000256" key="13">
    <source>
        <dbReference type="ARBA" id="ARBA00029651"/>
    </source>
</evidence>
<dbReference type="GO" id="GO:0007059">
    <property type="term" value="P:chromosome segregation"/>
    <property type="evidence" value="ECO:0000318"/>
    <property type="project" value="GO_Central"/>
</dbReference>
<evidence type="ECO:0000256" key="10">
    <source>
        <dbReference type="ARBA" id="ARBA00023212"/>
    </source>
</evidence>
<keyword evidence="6" id="KW-0132">Cell division</keyword>
<dbReference type="InterPro" id="IPR026762">
    <property type="entry name" value="Ska2"/>
</dbReference>
<keyword evidence="9" id="KW-0995">Kinetochore</keyword>
<reference evidence="16" key="2">
    <citation type="submission" date="2025-08" db="UniProtKB">
        <authorList>
            <consortium name="Ensembl"/>
        </authorList>
    </citation>
    <scope>IDENTIFICATION</scope>
</reference>
<dbReference type="PANTHER" id="PTHR32017">
    <property type="entry name" value="SPINDLE AND KINETOCHORE-ASSOCIATED PROTEIN 2"/>
    <property type="match status" value="1"/>
</dbReference>
<dbReference type="Bgee" id="ENSMODG00000014619">
    <property type="expression patterns" value="Expressed in forelimb bud and 21 other cell types or tissues"/>
</dbReference>
<accession>F6ZDE6</accession>
<dbReference type="FunCoup" id="F6ZDE6">
    <property type="interactions" value="401"/>
</dbReference>
<dbReference type="GO" id="GO:0008017">
    <property type="term" value="F:microtubule binding"/>
    <property type="evidence" value="ECO:0000318"/>
    <property type="project" value="GO_Central"/>
</dbReference>
<evidence type="ECO:0000256" key="14">
    <source>
        <dbReference type="SAM" id="MobiDB-lite"/>
    </source>
</evidence>
<keyword evidence="11" id="KW-0131">Cell cycle</keyword>
<feature type="domain" description="Ska2 N-terminal" evidence="15">
    <location>
        <begin position="2"/>
        <end position="115"/>
    </location>
</feature>
<evidence type="ECO:0000256" key="2">
    <source>
        <dbReference type="ARBA" id="ARBA00004629"/>
    </source>
</evidence>
<evidence type="ECO:0000256" key="1">
    <source>
        <dbReference type="ARBA" id="ARBA00004186"/>
    </source>
</evidence>
<keyword evidence="5" id="KW-0963">Cytoplasm</keyword>
<dbReference type="GO" id="GO:0000940">
    <property type="term" value="C:outer kinetochore"/>
    <property type="evidence" value="ECO:0000318"/>
    <property type="project" value="GO_Central"/>
</dbReference>
<dbReference type="InterPro" id="IPR042091">
    <property type="entry name" value="Ska2_N"/>
</dbReference>
<dbReference type="HOGENOM" id="CLU_143881_0_0_1"/>
<evidence type="ECO:0000256" key="4">
    <source>
        <dbReference type="ARBA" id="ARBA00022454"/>
    </source>
</evidence>
<dbReference type="OMA" id="TNAQKES"/>
<dbReference type="STRING" id="13616.ENSMODP00000018266"/>
<reference evidence="16" key="3">
    <citation type="submission" date="2025-09" db="UniProtKB">
        <authorList>
            <consortium name="Ensembl"/>
        </authorList>
    </citation>
    <scope>IDENTIFICATION</scope>
</reference>
<evidence type="ECO:0000256" key="11">
    <source>
        <dbReference type="ARBA" id="ARBA00023306"/>
    </source>
</evidence>
<dbReference type="Pfam" id="PF16740">
    <property type="entry name" value="SKA2"/>
    <property type="match status" value="1"/>
</dbReference>
<dbReference type="Ensembl" id="ENSMODT00000018599.3">
    <property type="protein sequence ID" value="ENSMODP00000018266.3"/>
    <property type="gene ID" value="ENSMODG00000014619.4"/>
</dbReference>
<evidence type="ECO:0000256" key="6">
    <source>
        <dbReference type="ARBA" id="ARBA00022618"/>
    </source>
</evidence>
<evidence type="ECO:0000256" key="12">
    <source>
        <dbReference type="ARBA" id="ARBA00023328"/>
    </source>
</evidence>
<protein>
    <recommendedName>
        <fullName evidence="13">Protein FAM33A</fullName>
    </recommendedName>
</protein>
<comment type="subcellular location">
    <subcellularLocation>
        <location evidence="2">Chromosome</location>
        <location evidence="2">Centromere</location>
        <location evidence="2">Kinetochore</location>
    </subcellularLocation>
    <subcellularLocation>
        <location evidence="1">Cytoplasm</location>
        <location evidence="1">Cytoskeleton</location>
        <location evidence="1">Spindle</location>
    </subcellularLocation>
</comment>
<dbReference type="Proteomes" id="UP000002280">
    <property type="component" value="Chromosome 2"/>
</dbReference>
<feature type="region of interest" description="Disordered" evidence="14">
    <location>
        <begin position="108"/>
        <end position="135"/>
    </location>
</feature>
<evidence type="ECO:0000256" key="3">
    <source>
        <dbReference type="ARBA" id="ARBA00010684"/>
    </source>
</evidence>
<organism evidence="16 17">
    <name type="scientific">Monodelphis domestica</name>
    <name type="common">Gray short-tailed opossum</name>
    <dbReference type="NCBI Taxonomy" id="13616"/>
    <lineage>
        <taxon>Eukaryota</taxon>
        <taxon>Metazoa</taxon>
        <taxon>Chordata</taxon>
        <taxon>Craniata</taxon>
        <taxon>Vertebrata</taxon>
        <taxon>Euteleostomi</taxon>
        <taxon>Mammalia</taxon>
        <taxon>Metatheria</taxon>
        <taxon>Didelphimorphia</taxon>
        <taxon>Didelphidae</taxon>
        <taxon>Monodelphis</taxon>
    </lineage>
</organism>
<dbReference type="AlphaFoldDB" id="F6ZDE6"/>
<evidence type="ECO:0000313" key="16">
    <source>
        <dbReference type="Ensembl" id="ENSMODP00000018266.3"/>
    </source>
</evidence>
<dbReference type="GO" id="GO:0005876">
    <property type="term" value="C:spindle microtubule"/>
    <property type="evidence" value="ECO:0000318"/>
    <property type="project" value="GO_Central"/>
</dbReference>